<comment type="caution">
    <text evidence="3">The sequence shown here is derived from an EMBL/GenBank/DDBJ whole genome shotgun (WGS) entry which is preliminary data.</text>
</comment>
<proteinExistence type="predicted"/>
<dbReference type="RefSeq" id="WP_190428261.1">
    <property type="nucleotide sequence ID" value="NZ_JAMPKK010000010.1"/>
</dbReference>
<keyword evidence="4" id="KW-1185">Reference proteome</keyword>
<feature type="compositionally biased region" description="Low complexity" evidence="1">
    <location>
        <begin position="31"/>
        <end position="52"/>
    </location>
</feature>
<feature type="signal peptide" evidence="2">
    <location>
        <begin position="1"/>
        <end position="29"/>
    </location>
</feature>
<keyword evidence="2" id="KW-0732">Signal</keyword>
<feature type="region of interest" description="Disordered" evidence="1">
    <location>
        <begin position="31"/>
        <end position="101"/>
    </location>
</feature>
<evidence type="ECO:0000256" key="1">
    <source>
        <dbReference type="SAM" id="MobiDB-lite"/>
    </source>
</evidence>
<gene>
    <name evidence="3" type="ORF">NDI37_06770</name>
</gene>
<organism evidence="3 4">
    <name type="scientific">Funiculus sociatus GB2-A5</name>
    <dbReference type="NCBI Taxonomy" id="2933946"/>
    <lineage>
        <taxon>Bacteria</taxon>
        <taxon>Bacillati</taxon>
        <taxon>Cyanobacteriota</taxon>
        <taxon>Cyanophyceae</taxon>
        <taxon>Coleofasciculales</taxon>
        <taxon>Coleofasciculaceae</taxon>
        <taxon>Funiculus</taxon>
    </lineage>
</organism>
<dbReference type="EMBL" id="JAMPKK010000010">
    <property type="protein sequence ID" value="MEP0864167.1"/>
    <property type="molecule type" value="Genomic_DNA"/>
</dbReference>
<feature type="region of interest" description="Disordered" evidence="1">
    <location>
        <begin position="117"/>
        <end position="137"/>
    </location>
</feature>
<evidence type="ECO:0000313" key="3">
    <source>
        <dbReference type="EMBL" id="MEP0864167.1"/>
    </source>
</evidence>
<protein>
    <submittedName>
        <fullName evidence="3">Uncharacterized protein</fullName>
    </submittedName>
</protein>
<evidence type="ECO:0000256" key="2">
    <source>
        <dbReference type="SAM" id="SignalP"/>
    </source>
</evidence>
<sequence length="137" mass="14782">MNLKNYHCQWIPFIVLLLGLTLSSCTQEANVPVTNNSPNSPTSETASPSPSVDENKASPSSSGKATSEKLGVSPQGNNCPSNAPIKGRNTKKRGKVYTGTKAKNYDKIKPDICFPSRKIADQAGYKSPKELKENEVN</sequence>
<feature type="compositionally biased region" description="Basic and acidic residues" evidence="1">
    <location>
        <begin position="127"/>
        <end position="137"/>
    </location>
</feature>
<reference evidence="3 4" key="1">
    <citation type="submission" date="2022-04" db="EMBL/GenBank/DDBJ databases">
        <title>Positive selection, recombination, and allopatry shape intraspecific diversity of widespread and dominant cyanobacteria.</title>
        <authorList>
            <person name="Wei J."/>
            <person name="Shu W."/>
            <person name="Hu C."/>
        </authorList>
    </citation>
    <scope>NUCLEOTIDE SEQUENCE [LARGE SCALE GENOMIC DNA]</scope>
    <source>
        <strain evidence="3 4">GB2-A5</strain>
    </source>
</reference>
<name>A0ABV0JL50_9CYAN</name>
<feature type="chain" id="PRO_5045688648" evidence="2">
    <location>
        <begin position="30"/>
        <end position="137"/>
    </location>
</feature>
<dbReference type="PROSITE" id="PS51257">
    <property type="entry name" value="PROKAR_LIPOPROTEIN"/>
    <property type="match status" value="1"/>
</dbReference>
<dbReference type="Proteomes" id="UP001442494">
    <property type="component" value="Unassembled WGS sequence"/>
</dbReference>
<accession>A0ABV0JL50</accession>
<evidence type="ECO:0000313" key="4">
    <source>
        <dbReference type="Proteomes" id="UP001442494"/>
    </source>
</evidence>